<feature type="compositionally biased region" description="Polar residues" evidence="1">
    <location>
        <begin position="325"/>
        <end position="337"/>
    </location>
</feature>
<evidence type="ECO:0000313" key="3">
    <source>
        <dbReference type="EMBL" id="TPX47580.1"/>
    </source>
</evidence>
<dbReference type="Proteomes" id="UP000320475">
    <property type="component" value="Unassembled WGS sequence"/>
</dbReference>
<comment type="caution">
    <text evidence="3">The sequence shown here is derived from an EMBL/GenBank/DDBJ whole genome shotgun (WGS) entry which is preliminary data.</text>
</comment>
<feature type="chain" id="PRO_5021240553" evidence="2">
    <location>
        <begin position="20"/>
        <end position="378"/>
    </location>
</feature>
<gene>
    <name evidence="3" type="ORF">SeLEV6574_g02588</name>
</gene>
<keyword evidence="2" id="KW-0732">Signal</keyword>
<accession>A0A507D9K2</accession>
<feature type="compositionally biased region" description="Low complexity" evidence="1">
    <location>
        <begin position="357"/>
        <end position="368"/>
    </location>
</feature>
<feature type="region of interest" description="Disordered" evidence="1">
    <location>
        <begin position="325"/>
        <end position="378"/>
    </location>
</feature>
<proteinExistence type="predicted"/>
<reference evidence="3 4" key="1">
    <citation type="journal article" date="2019" name="Sci. Rep.">
        <title>Comparative genomics of chytrid fungi reveal insights into the obligate biotrophic and pathogenic lifestyle of Synchytrium endobioticum.</title>
        <authorList>
            <person name="van de Vossenberg B.T.L.H."/>
            <person name="Warris S."/>
            <person name="Nguyen H.D.T."/>
            <person name="van Gent-Pelzer M.P.E."/>
            <person name="Joly D.L."/>
            <person name="van de Geest H.C."/>
            <person name="Bonants P.J.M."/>
            <person name="Smith D.S."/>
            <person name="Levesque C.A."/>
            <person name="van der Lee T.A.J."/>
        </authorList>
    </citation>
    <scope>NUCLEOTIDE SEQUENCE [LARGE SCALE GENOMIC DNA]</scope>
    <source>
        <strain evidence="3 4">LEV6574</strain>
    </source>
</reference>
<evidence type="ECO:0000313" key="4">
    <source>
        <dbReference type="Proteomes" id="UP000320475"/>
    </source>
</evidence>
<dbReference type="VEuPathDB" id="FungiDB:SeMB42_g02224"/>
<protein>
    <submittedName>
        <fullName evidence="3">Uncharacterized protein</fullName>
    </submittedName>
</protein>
<evidence type="ECO:0000256" key="1">
    <source>
        <dbReference type="SAM" id="MobiDB-lite"/>
    </source>
</evidence>
<sequence>MFRSVILLLSLALCHQAISVGPSEPSGHHELRANELSAEDDPYVSLWNLLPVYDPPQGNQGQNIILEERSEILCYLENKANEKEMEMRLQGRMLLPFYIGKAVETFANGNARDLRLHFLNDISGQVYDTKLKMFAKNVAAAELRVLLRVLLNTYKFYDLKNPDSPLSDATRKQLLCELKAGTQRLQGYAIEDDGLGYKGFTALVDDWTSVIEPIETLLREEKVKLGLPESCSDADVASLLWQEYPDDSDVPRSIMLETNRKIMEELERVFGDITVNHVLSWPEDVLHRLRRIPELPGFKMAIHSGRCIPLMRMPELAPFISQCSSNTGPSVPSTASGRRSDIVEPSSRVLRSHRKLGSSTGASSSRSTGGRRGRSLRD</sequence>
<evidence type="ECO:0000256" key="2">
    <source>
        <dbReference type="SAM" id="SignalP"/>
    </source>
</evidence>
<feature type="compositionally biased region" description="Basic residues" evidence="1">
    <location>
        <begin position="369"/>
        <end position="378"/>
    </location>
</feature>
<name>A0A507D9K2_9FUNG</name>
<feature type="signal peptide" evidence="2">
    <location>
        <begin position="1"/>
        <end position="19"/>
    </location>
</feature>
<dbReference type="EMBL" id="QEAM01000074">
    <property type="protein sequence ID" value="TPX47580.1"/>
    <property type="molecule type" value="Genomic_DNA"/>
</dbReference>
<organism evidence="3 4">
    <name type="scientific">Synchytrium endobioticum</name>
    <dbReference type="NCBI Taxonomy" id="286115"/>
    <lineage>
        <taxon>Eukaryota</taxon>
        <taxon>Fungi</taxon>
        <taxon>Fungi incertae sedis</taxon>
        <taxon>Chytridiomycota</taxon>
        <taxon>Chytridiomycota incertae sedis</taxon>
        <taxon>Chytridiomycetes</taxon>
        <taxon>Synchytriales</taxon>
        <taxon>Synchytriaceae</taxon>
        <taxon>Synchytrium</taxon>
    </lineage>
</organism>
<dbReference type="AlphaFoldDB" id="A0A507D9K2"/>